<evidence type="ECO:0000313" key="2">
    <source>
        <dbReference type="Proteomes" id="UP000065807"/>
    </source>
</evidence>
<dbReference type="EMBL" id="AP014924">
    <property type="protein sequence ID" value="BAS28735.1"/>
    <property type="molecule type" value="Genomic_DNA"/>
</dbReference>
<reference evidence="2" key="2">
    <citation type="journal article" date="2016" name="Int. J. Syst. Evol. Microbiol.">
        <title>Complete genome sequence and cell structure of Limnochorda pilosa, a Gram-negative spore-former within the phylum Firmicutes.</title>
        <authorList>
            <person name="Watanabe M."/>
            <person name="Kojima H."/>
            <person name="Fukui M."/>
        </authorList>
    </citation>
    <scope>NUCLEOTIDE SEQUENCE [LARGE SCALE GENOMIC DNA]</scope>
    <source>
        <strain evidence="2">HC45</strain>
    </source>
</reference>
<gene>
    <name evidence="1" type="ORF">LIP_2906</name>
</gene>
<dbReference type="STRING" id="1555112.LIP_2906"/>
<dbReference type="Proteomes" id="UP000065807">
    <property type="component" value="Chromosome"/>
</dbReference>
<protein>
    <submittedName>
        <fullName evidence="1">Uncharacterized protein</fullName>
    </submittedName>
</protein>
<accession>A0A0K2SNQ1</accession>
<dbReference type="KEGG" id="lpil:LIP_2906"/>
<proteinExistence type="predicted"/>
<keyword evidence="2" id="KW-1185">Reference proteome</keyword>
<sequence>MEVEARALRERIDAVEAAYEFMLAYAGLGLPASGQSGRGGEVVHHLRRVEAALEGLPDLLAFLAQAGALGPTEPAGDLVDATARDARTTQAVVRLVLALPVISSKMVDSVNALTHVRALLTDLFVLDELLVSAASGSGS</sequence>
<reference evidence="2" key="1">
    <citation type="submission" date="2015-07" db="EMBL/GenBank/DDBJ databases">
        <title>Complete genome sequence and phylogenetic analysis of Limnochorda pilosa.</title>
        <authorList>
            <person name="Watanabe M."/>
            <person name="Kojima H."/>
            <person name="Fukui M."/>
        </authorList>
    </citation>
    <scope>NUCLEOTIDE SEQUENCE [LARGE SCALE GENOMIC DNA]</scope>
    <source>
        <strain evidence="2">HC45</strain>
    </source>
</reference>
<organism evidence="1 2">
    <name type="scientific">Limnochorda pilosa</name>
    <dbReference type="NCBI Taxonomy" id="1555112"/>
    <lineage>
        <taxon>Bacteria</taxon>
        <taxon>Bacillati</taxon>
        <taxon>Bacillota</taxon>
        <taxon>Limnochordia</taxon>
        <taxon>Limnochordales</taxon>
        <taxon>Limnochordaceae</taxon>
        <taxon>Limnochorda</taxon>
    </lineage>
</organism>
<name>A0A0K2SNQ1_LIMPI</name>
<evidence type="ECO:0000313" key="1">
    <source>
        <dbReference type="EMBL" id="BAS28735.1"/>
    </source>
</evidence>
<dbReference type="AlphaFoldDB" id="A0A0K2SNQ1"/>